<comment type="caution">
    <text evidence="1">The sequence shown here is derived from an EMBL/GenBank/DDBJ whole genome shotgun (WGS) entry which is preliminary data.</text>
</comment>
<dbReference type="HOGENOM" id="CLU_3203126_0_0_10"/>
<dbReference type="AlphaFoldDB" id="F3QW36"/>
<protein>
    <submittedName>
        <fullName evidence="1">Uncharacterized protein</fullName>
    </submittedName>
</protein>
<accession>F3QW36</accession>
<name>F3QW36_9BACT</name>
<proteinExistence type="predicted"/>
<dbReference type="STRING" id="762982.HMPREF9442_02417"/>
<evidence type="ECO:0000313" key="2">
    <source>
        <dbReference type="Proteomes" id="UP000005546"/>
    </source>
</evidence>
<evidence type="ECO:0000313" key="1">
    <source>
        <dbReference type="EMBL" id="EGG52305.1"/>
    </source>
</evidence>
<reference evidence="1 2" key="1">
    <citation type="submission" date="2011-02" db="EMBL/GenBank/DDBJ databases">
        <authorList>
            <person name="Weinstock G."/>
            <person name="Sodergren E."/>
            <person name="Clifton S."/>
            <person name="Fulton L."/>
            <person name="Fulton B."/>
            <person name="Courtney L."/>
            <person name="Fronick C."/>
            <person name="Harrison M."/>
            <person name="Strong C."/>
            <person name="Farmer C."/>
            <person name="Delahaunty K."/>
            <person name="Markovic C."/>
            <person name="Hall O."/>
            <person name="Minx P."/>
            <person name="Tomlinson C."/>
            <person name="Mitreva M."/>
            <person name="Hou S."/>
            <person name="Chen J."/>
            <person name="Wollam A."/>
            <person name="Pepin K.H."/>
            <person name="Johnson M."/>
            <person name="Bhonagiri V."/>
            <person name="Zhang X."/>
            <person name="Suruliraj S."/>
            <person name="Warren W."/>
            <person name="Chinwalla A."/>
            <person name="Mardis E.R."/>
            <person name="Wilson R.K."/>
        </authorList>
    </citation>
    <scope>NUCLEOTIDE SEQUENCE [LARGE SCALE GENOMIC DNA]</scope>
    <source>
        <strain evidence="1 2">YIT 11841</strain>
    </source>
</reference>
<sequence length="45" mass="5538">MSKDRHTVPLYSCDKRSCLLYEQRFEKDYTFMKKFLARMPARYSP</sequence>
<dbReference type="Proteomes" id="UP000005546">
    <property type="component" value="Unassembled WGS sequence"/>
</dbReference>
<gene>
    <name evidence="1" type="ORF">HMPREF9442_02417</name>
</gene>
<dbReference type="EMBL" id="AFBR01000068">
    <property type="protein sequence ID" value="EGG52305.1"/>
    <property type="molecule type" value="Genomic_DNA"/>
</dbReference>
<organism evidence="1 2">
    <name type="scientific">Paraprevotella xylaniphila YIT 11841</name>
    <dbReference type="NCBI Taxonomy" id="762982"/>
    <lineage>
        <taxon>Bacteria</taxon>
        <taxon>Pseudomonadati</taxon>
        <taxon>Bacteroidota</taxon>
        <taxon>Bacteroidia</taxon>
        <taxon>Bacteroidales</taxon>
        <taxon>Prevotellaceae</taxon>
        <taxon>Paraprevotella</taxon>
    </lineage>
</organism>
<keyword evidence="2" id="KW-1185">Reference proteome</keyword>